<dbReference type="AlphaFoldDB" id="D6YSQ1"/>
<reference evidence="4 5" key="1">
    <citation type="journal article" date="2010" name="PLoS ONE">
        <title>The Waddlia genome: a window into chlamydial biology.</title>
        <authorList>
            <person name="Bertelli C."/>
            <person name="Collyn F."/>
            <person name="Croxatto A."/>
            <person name="Ruckert C."/>
            <person name="Polkinghorne A."/>
            <person name="Kebbi-Beghdadi C."/>
            <person name="Goesmann A."/>
            <person name="Vaughan L."/>
            <person name="Greub G."/>
        </authorList>
    </citation>
    <scope>NUCLEOTIDE SEQUENCE [LARGE SCALE GENOMIC DNA]</scope>
    <source>
        <strain evidence="5">ATCC VR-1470 / WSU 86-1044</strain>
    </source>
</reference>
<keyword evidence="3" id="KW-0949">S-adenosyl-L-methionine</keyword>
<dbReference type="Proteomes" id="UP000001505">
    <property type="component" value="Chromosome"/>
</dbReference>
<dbReference type="GO" id="GO:0016279">
    <property type="term" value="F:protein-lysine N-methyltransferase activity"/>
    <property type="evidence" value="ECO:0007669"/>
    <property type="project" value="InterPro"/>
</dbReference>
<dbReference type="PANTHER" id="PTHR13610">
    <property type="entry name" value="METHYLTRANSFERASE DOMAIN-CONTAINING PROTEIN"/>
    <property type="match status" value="1"/>
</dbReference>
<dbReference type="KEGG" id="wch:wcw_1755"/>
<dbReference type="HOGENOM" id="CLU_068443_3_0_0"/>
<dbReference type="GO" id="GO:0032259">
    <property type="term" value="P:methylation"/>
    <property type="evidence" value="ECO:0007669"/>
    <property type="project" value="UniProtKB-KW"/>
</dbReference>
<dbReference type="EMBL" id="CP001928">
    <property type="protein sequence ID" value="ADI39096.1"/>
    <property type="molecule type" value="Genomic_DNA"/>
</dbReference>
<keyword evidence="1" id="KW-0489">Methyltransferase</keyword>
<name>D6YSQ1_WADCW</name>
<dbReference type="eggNOG" id="COG0030">
    <property type="taxonomic scope" value="Bacteria"/>
</dbReference>
<sequence length="170" mass="19423">MIFLFLLIFILSLVVVWTMKNGISPMPSSSKATNAIVFLLPEIEGTVYELGSGWGHLLFPLCERYPNNPVIGIESSPIPYLFSKILSLFLKKPNLILLRKNFFNHSLADASLIVCYLYPGAMEKLRDKFQKELHPGTTVISNTFAIPGWIPMKTYVLDDLYRTKIYLYRT</sequence>
<dbReference type="PANTHER" id="PTHR13610:SF9">
    <property type="entry name" value="FI06469P"/>
    <property type="match status" value="1"/>
</dbReference>
<dbReference type="RefSeq" id="WP_013182798.1">
    <property type="nucleotide sequence ID" value="NC_014225.1"/>
</dbReference>
<keyword evidence="5" id="KW-1185">Reference proteome</keyword>
<keyword evidence="2" id="KW-0808">Transferase</keyword>
<proteinExistence type="predicted"/>
<dbReference type="OrthoDB" id="5510758at2"/>
<dbReference type="STRING" id="716544.wcw_1755"/>
<evidence type="ECO:0000313" key="4">
    <source>
        <dbReference type="EMBL" id="ADI39096.1"/>
    </source>
</evidence>
<evidence type="ECO:0000256" key="3">
    <source>
        <dbReference type="ARBA" id="ARBA00022691"/>
    </source>
</evidence>
<gene>
    <name evidence="4" type="ordered locus">wcw_1755</name>
</gene>
<evidence type="ECO:0000256" key="2">
    <source>
        <dbReference type="ARBA" id="ARBA00022679"/>
    </source>
</evidence>
<organism evidence="4 5">
    <name type="scientific">Waddlia chondrophila (strain ATCC VR-1470 / WSU 86-1044)</name>
    <dbReference type="NCBI Taxonomy" id="716544"/>
    <lineage>
        <taxon>Bacteria</taxon>
        <taxon>Pseudomonadati</taxon>
        <taxon>Chlamydiota</taxon>
        <taxon>Chlamydiia</taxon>
        <taxon>Parachlamydiales</taxon>
        <taxon>Waddliaceae</taxon>
        <taxon>Waddlia</taxon>
    </lineage>
</organism>
<dbReference type="Gene3D" id="3.40.50.150">
    <property type="entry name" value="Vaccinia Virus protein VP39"/>
    <property type="match status" value="1"/>
</dbReference>
<protein>
    <recommendedName>
        <fullName evidence="6">Methyltransferase</fullName>
    </recommendedName>
</protein>
<dbReference type="SUPFAM" id="SSF53335">
    <property type="entry name" value="S-adenosyl-L-methionine-dependent methyltransferases"/>
    <property type="match status" value="1"/>
</dbReference>
<evidence type="ECO:0008006" key="6">
    <source>
        <dbReference type="Google" id="ProtNLM"/>
    </source>
</evidence>
<dbReference type="InterPro" id="IPR029063">
    <property type="entry name" value="SAM-dependent_MTases_sf"/>
</dbReference>
<evidence type="ECO:0000256" key="1">
    <source>
        <dbReference type="ARBA" id="ARBA00022603"/>
    </source>
</evidence>
<dbReference type="InterPro" id="IPR026170">
    <property type="entry name" value="FAM173A/B"/>
</dbReference>
<accession>D6YSQ1</accession>
<evidence type="ECO:0000313" key="5">
    <source>
        <dbReference type="Proteomes" id="UP000001505"/>
    </source>
</evidence>